<dbReference type="Pfam" id="PF13439">
    <property type="entry name" value="Glyco_transf_4"/>
    <property type="match status" value="1"/>
</dbReference>
<name>A0A510J811_9FUSO</name>
<dbReference type="SUPFAM" id="SSF53756">
    <property type="entry name" value="UDP-Glycosyltransferase/glycogen phosphorylase"/>
    <property type="match status" value="1"/>
</dbReference>
<protein>
    <submittedName>
        <fullName evidence="3">Group 1 glycosyl transferase</fullName>
    </submittedName>
</protein>
<evidence type="ECO:0000259" key="2">
    <source>
        <dbReference type="Pfam" id="PF13439"/>
    </source>
</evidence>
<accession>A0A510J811</accession>
<evidence type="ECO:0000313" key="3">
    <source>
        <dbReference type="EMBL" id="BBM35388.1"/>
    </source>
</evidence>
<feature type="domain" description="Glycosyl transferase family 1" evidence="1">
    <location>
        <begin position="196"/>
        <end position="359"/>
    </location>
</feature>
<feature type="domain" description="Glycosyltransferase subfamily 4-like N-terminal" evidence="2">
    <location>
        <begin position="14"/>
        <end position="183"/>
    </location>
</feature>
<reference evidence="3 4" key="1">
    <citation type="submission" date="2019-07" db="EMBL/GenBank/DDBJ databases">
        <title>Complete Genome Sequence of Leptotrichia goodfellowii Strain JCM 16774.</title>
        <authorList>
            <person name="Watanabe S."/>
            <person name="Cui L."/>
        </authorList>
    </citation>
    <scope>NUCLEOTIDE SEQUENCE [LARGE SCALE GENOMIC DNA]</scope>
    <source>
        <strain evidence="3 4">JCM16774</strain>
    </source>
</reference>
<dbReference type="KEGG" id="lgo:JCM16774_0295"/>
<sequence length="418" mass="48539">MRVGIFTDTYRPQVNGVVSSILTLEKELRKKGHKVYIITTTDPDAPMVEPNVLRLPSMEFKPLPQYRLGMLYSSRIIKKIKRLELDIIHSQTEWGVGTFARFAAINLEIPLVHTYHTLYEYYTHYITRGHFTVPAKKLAAAISKFYCEKCNALIVPTRKVEDILYSYDVDKNMNIIPTGIELNKFYRENYTDEEIKFMRESFNIQDSDFLCVYIGRIAKEKSIDVLIDMFSKIKDETFKFMIVGRGPVVDELKNQAENLGINDRVIFAGEVPHDKVPVYYQMGDVFLNASVSETQGLTFVEAMAAKTPVNARYDLNLEDLLVKNEAGLVYKNEEEFISNIMLLKQNKELREKIIENAYNVSQDFTAEKFGERVEAVYKKTIEEYDSRESFTIFRGEKYIQQIRRWTSIKSSGRSPWSK</sequence>
<dbReference type="EMBL" id="AP019822">
    <property type="protein sequence ID" value="BBM35388.1"/>
    <property type="molecule type" value="Genomic_DNA"/>
</dbReference>
<keyword evidence="3" id="KW-0808">Transferase</keyword>
<dbReference type="Pfam" id="PF00534">
    <property type="entry name" value="Glycos_transf_1"/>
    <property type="match status" value="1"/>
</dbReference>
<dbReference type="STRING" id="714315.GCA_000516535_00309"/>
<evidence type="ECO:0000313" key="4">
    <source>
        <dbReference type="Proteomes" id="UP000321606"/>
    </source>
</evidence>
<dbReference type="PANTHER" id="PTHR45947">
    <property type="entry name" value="SULFOQUINOVOSYL TRANSFERASE SQD2"/>
    <property type="match status" value="1"/>
</dbReference>
<gene>
    <name evidence="3" type="ORF">JCM16774_0295</name>
</gene>
<dbReference type="InterPro" id="IPR001296">
    <property type="entry name" value="Glyco_trans_1"/>
</dbReference>
<dbReference type="GO" id="GO:0016758">
    <property type="term" value="F:hexosyltransferase activity"/>
    <property type="evidence" value="ECO:0007669"/>
    <property type="project" value="TreeGrafter"/>
</dbReference>
<dbReference type="RefSeq" id="WP_026736971.1">
    <property type="nucleotide sequence ID" value="NZ_AP019822.1"/>
</dbReference>
<proteinExistence type="predicted"/>
<dbReference type="PANTHER" id="PTHR45947:SF3">
    <property type="entry name" value="SULFOQUINOVOSYL TRANSFERASE SQD2"/>
    <property type="match status" value="1"/>
</dbReference>
<dbReference type="Proteomes" id="UP000321606">
    <property type="component" value="Chromosome"/>
</dbReference>
<dbReference type="OrthoDB" id="9802525at2"/>
<dbReference type="AlphaFoldDB" id="A0A510J811"/>
<dbReference type="Gene3D" id="3.40.50.2000">
    <property type="entry name" value="Glycogen Phosphorylase B"/>
    <property type="match status" value="2"/>
</dbReference>
<evidence type="ECO:0000259" key="1">
    <source>
        <dbReference type="Pfam" id="PF00534"/>
    </source>
</evidence>
<dbReference type="InterPro" id="IPR050194">
    <property type="entry name" value="Glycosyltransferase_grp1"/>
</dbReference>
<dbReference type="InterPro" id="IPR028098">
    <property type="entry name" value="Glyco_trans_4-like_N"/>
</dbReference>
<organism evidence="3 4">
    <name type="scientific">Pseudoleptotrichia goodfellowii</name>
    <dbReference type="NCBI Taxonomy" id="157692"/>
    <lineage>
        <taxon>Bacteria</taxon>
        <taxon>Fusobacteriati</taxon>
        <taxon>Fusobacteriota</taxon>
        <taxon>Fusobacteriia</taxon>
        <taxon>Fusobacteriales</taxon>
        <taxon>Leptotrichiaceae</taxon>
        <taxon>Pseudoleptotrichia</taxon>
    </lineage>
</organism>